<reference evidence="1" key="2">
    <citation type="submission" date="2020-11" db="EMBL/GenBank/DDBJ databases">
        <authorList>
            <person name="McCartney M.A."/>
            <person name="Auch B."/>
            <person name="Kono T."/>
            <person name="Mallez S."/>
            <person name="Becker A."/>
            <person name="Gohl D.M."/>
            <person name="Silverstein K.A.T."/>
            <person name="Koren S."/>
            <person name="Bechman K.B."/>
            <person name="Herman A."/>
            <person name="Abrahante J.E."/>
            <person name="Garbe J."/>
        </authorList>
    </citation>
    <scope>NUCLEOTIDE SEQUENCE</scope>
    <source>
        <strain evidence="1">Duluth1</strain>
        <tissue evidence="1">Whole animal</tissue>
    </source>
</reference>
<dbReference type="InterPro" id="IPR043721">
    <property type="entry name" value="DUF5662"/>
</dbReference>
<dbReference type="AlphaFoldDB" id="A0A9D4L7F3"/>
<evidence type="ECO:0000313" key="2">
    <source>
        <dbReference type="Proteomes" id="UP000828390"/>
    </source>
</evidence>
<comment type="caution">
    <text evidence="1">The sequence shown here is derived from an EMBL/GenBank/DDBJ whole genome shotgun (WGS) entry which is preliminary data.</text>
</comment>
<dbReference type="Proteomes" id="UP000828390">
    <property type="component" value="Unassembled WGS sequence"/>
</dbReference>
<protein>
    <submittedName>
        <fullName evidence="1">Uncharacterized protein</fullName>
    </submittedName>
</protein>
<gene>
    <name evidence="1" type="ORF">DPMN_095940</name>
</gene>
<evidence type="ECO:0000313" key="1">
    <source>
        <dbReference type="EMBL" id="KAH3853417.1"/>
    </source>
</evidence>
<name>A0A9D4L7F3_DREPO</name>
<accession>A0A9D4L7F3</accession>
<organism evidence="1 2">
    <name type="scientific">Dreissena polymorpha</name>
    <name type="common">Zebra mussel</name>
    <name type="synonym">Mytilus polymorpha</name>
    <dbReference type="NCBI Taxonomy" id="45954"/>
    <lineage>
        <taxon>Eukaryota</taxon>
        <taxon>Metazoa</taxon>
        <taxon>Spiralia</taxon>
        <taxon>Lophotrochozoa</taxon>
        <taxon>Mollusca</taxon>
        <taxon>Bivalvia</taxon>
        <taxon>Autobranchia</taxon>
        <taxon>Heteroconchia</taxon>
        <taxon>Euheterodonta</taxon>
        <taxon>Imparidentia</taxon>
        <taxon>Neoheterodontei</taxon>
        <taxon>Myida</taxon>
        <taxon>Dreissenoidea</taxon>
        <taxon>Dreissenidae</taxon>
        <taxon>Dreissena</taxon>
    </lineage>
</organism>
<keyword evidence="2" id="KW-1185">Reference proteome</keyword>
<reference evidence="1" key="1">
    <citation type="journal article" date="2019" name="bioRxiv">
        <title>The Genome of the Zebra Mussel, Dreissena polymorpha: A Resource for Invasive Species Research.</title>
        <authorList>
            <person name="McCartney M.A."/>
            <person name="Auch B."/>
            <person name="Kono T."/>
            <person name="Mallez S."/>
            <person name="Zhang Y."/>
            <person name="Obille A."/>
            <person name="Becker A."/>
            <person name="Abrahante J.E."/>
            <person name="Garbe J."/>
            <person name="Badalamenti J.P."/>
            <person name="Herman A."/>
            <person name="Mangelson H."/>
            <person name="Liachko I."/>
            <person name="Sullivan S."/>
            <person name="Sone E.D."/>
            <person name="Koren S."/>
            <person name="Silverstein K.A.T."/>
            <person name="Beckman K.B."/>
            <person name="Gohl D.M."/>
        </authorList>
    </citation>
    <scope>NUCLEOTIDE SEQUENCE</scope>
    <source>
        <strain evidence="1">Duluth1</strain>
        <tissue evidence="1">Whole animal</tissue>
    </source>
</reference>
<dbReference type="Pfam" id="PF18907">
    <property type="entry name" value="DUF5662"/>
    <property type="match status" value="1"/>
</dbReference>
<proteinExistence type="predicted"/>
<dbReference type="EMBL" id="JAIWYP010000003">
    <property type="protein sequence ID" value="KAH3853417.1"/>
    <property type="molecule type" value="Genomic_DNA"/>
</dbReference>
<dbReference type="OrthoDB" id="2104607at2759"/>
<sequence length="294" mass="33884">MESKIHFDDSGCCRENVPLLKTSYRAYCRAYNMLVTNWLAGTIGSGVPNDDYDVRVIRNAVEDSVRDLTISAEDESTSGLEEVQRVYDNLVVLCVQGHLRTVVSHRRWLDKCYQLCLKIGVKLSDNMKDHILRHDLSKFSPLEALGYAVMFGDGSVGFRKLETLEEQTEWDLALKHHYAHNCHHPEYFRQGGVSVVQDRRESMDNDSDGSLHLDESILDMMAARGERELKHDNEISIQKILDMPAQYLRRYTDADRKYVTQTMVAWSEKARNFMSVEGNAHIFDGLFDERHVVY</sequence>